<feature type="compositionally biased region" description="Polar residues" evidence="1">
    <location>
        <begin position="367"/>
        <end position="382"/>
    </location>
</feature>
<feature type="region of interest" description="Disordered" evidence="1">
    <location>
        <begin position="227"/>
        <end position="253"/>
    </location>
</feature>
<dbReference type="AlphaFoldDB" id="A0A371CZU4"/>
<feature type="compositionally biased region" description="Low complexity" evidence="1">
    <location>
        <begin position="277"/>
        <end position="309"/>
    </location>
</feature>
<feature type="compositionally biased region" description="Polar residues" evidence="1">
    <location>
        <begin position="227"/>
        <end position="247"/>
    </location>
</feature>
<dbReference type="EMBL" id="KZ857433">
    <property type="protein sequence ID" value="RDX45795.1"/>
    <property type="molecule type" value="Genomic_DNA"/>
</dbReference>
<reference evidence="2 3" key="1">
    <citation type="journal article" date="2018" name="Biotechnol. Biofuels">
        <title>Integrative visual omics of the white-rot fungus Polyporus brumalis exposes the biotechnological potential of its oxidative enzymes for delignifying raw plant biomass.</title>
        <authorList>
            <person name="Miyauchi S."/>
            <person name="Rancon A."/>
            <person name="Drula E."/>
            <person name="Hage H."/>
            <person name="Chaduli D."/>
            <person name="Favel A."/>
            <person name="Grisel S."/>
            <person name="Henrissat B."/>
            <person name="Herpoel-Gimbert I."/>
            <person name="Ruiz-Duenas F.J."/>
            <person name="Chevret D."/>
            <person name="Hainaut M."/>
            <person name="Lin J."/>
            <person name="Wang M."/>
            <person name="Pangilinan J."/>
            <person name="Lipzen A."/>
            <person name="Lesage-Meessen L."/>
            <person name="Navarro D."/>
            <person name="Riley R."/>
            <person name="Grigoriev I.V."/>
            <person name="Zhou S."/>
            <person name="Raouche S."/>
            <person name="Rosso M.N."/>
        </authorList>
    </citation>
    <scope>NUCLEOTIDE SEQUENCE [LARGE SCALE GENOMIC DNA]</scope>
    <source>
        <strain evidence="2 3">BRFM 1820</strain>
    </source>
</reference>
<dbReference type="OrthoDB" id="3265918at2759"/>
<keyword evidence="3" id="KW-1185">Reference proteome</keyword>
<feature type="region of interest" description="Disordered" evidence="1">
    <location>
        <begin position="272"/>
        <end position="382"/>
    </location>
</feature>
<sequence>MQRCVELSQLPKSHGLRSVRFKRTTPGCIAQLAHANKPPAKQRVLDPSHPALDFSPTQFARAFPWRTYPGFAIRAIPKGLLEKPATVFPDPPFSSAPTRSSHAQQGQSGRGRVSMSLMNVASKSTGGRVLRVNVLNKLKTAISLVAARGADVEDGEDGQPRIVFRAEEEPLADDWVLSDWTYLCRPSMEINRMPFTSLVPSLRSALKDIVLHGKALERQWYPQNVAASQQKTPQLQARRSASRQGASVVNPAKQEAEVERLLRLIGPALTKPDVDTVESSSQPSSVSSEPALSSPLSASPSVSPSSVQPTAAADTEEAPSSGLDSMLRRMKSRLSAPLNGQSVDTPPRGKRVMTLATGSARTRGDPRSSSGGLKGSPTRTRP</sequence>
<gene>
    <name evidence="2" type="ORF">OH76DRAFT_1407552</name>
</gene>
<feature type="compositionally biased region" description="Polar residues" evidence="1">
    <location>
        <begin position="95"/>
        <end position="107"/>
    </location>
</feature>
<evidence type="ECO:0000313" key="3">
    <source>
        <dbReference type="Proteomes" id="UP000256964"/>
    </source>
</evidence>
<evidence type="ECO:0000256" key="1">
    <source>
        <dbReference type="SAM" id="MobiDB-lite"/>
    </source>
</evidence>
<evidence type="ECO:0000313" key="2">
    <source>
        <dbReference type="EMBL" id="RDX45795.1"/>
    </source>
</evidence>
<organism evidence="2 3">
    <name type="scientific">Lentinus brumalis</name>
    <dbReference type="NCBI Taxonomy" id="2498619"/>
    <lineage>
        <taxon>Eukaryota</taxon>
        <taxon>Fungi</taxon>
        <taxon>Dikarya</taxon>
        <taxon>Basidiomycota</taxon>
        <taxon>Agaricomycotina</taxon>
        <taxon>Agaricomycetes</taxon>
        <taxon>Polyporales</taxon>
        <taxon>Polyporaceae</taxon>
        <taxon>Lentinus</taxon>
    </lineage>
</organism>
<name>A0A371CZU4_9APHY</name>
<protein>
    <submittedName>
        <fullName evidence="2">Uncharacterized protein</fullName>
    </submittedName>
</protein>
<proteinExistence type="predicted"/>
<accession>A0A371CZU4</accession>
<feature type="region of interest" description="Disordered" evidence="1">
    <location>
        <begin position="87"/>
        <end position="113"/>
    </location>
</feature>
<dbReference type="Proteomes" id="UP000256964">
    <property type="component" value="Unassembled WGS sequence"/>
</dbReference>
<dbReference type="STRING" id="139420.A0A371CZU4"/>